<feature type="transmembrane region" description="Helical" evidence="7">
    <location>
        <begin position="176"/>
        <end position="193"/>
    </location>
</feature>
<dbReference type="PRINTS" id="PR01988">
    <property type="entry name" value="EXPORTERBACE"/>
</dbReference>
<evidence type="ECO:0000256" key="4">
    <source>
        <dbReference type="ARBA" id="ARBA00022692"/>
    </source>
</evidence>
<evidence type="ECO:0000256" key="3">
    <source>
        <dbReference type="ARBA" id="ARBA00022475"/>
    </source>
</evidence>
<dbReference type="InterPro" id="IPR022324">
    <property type="entry name" value="Bacilysin_exporter_BacE_put"/>
</dbReference>
<dbReference type="InterPro" id="IPR010290">
    <property type="entry name" value="TM_effector"/>
</dbReference>
<keyword evidence="3" id="KW-1003">Cell membrane</keyword>
<keyword evidence="5 7" id="KW-1133">Transmembrane helix</keyword>
<evidence type="ECO:0000256" key="6">
    <source>
        <dbReference type="ARBA" id="ARBA00023136"/>
    </source>
</evidence>
<feature type="transmembrane region" description="Helical" evidence="7">
    <location>
        <begin position="77"/>
        <end position="96"/>
    </location>
</feature>
<proteinExistence type="predicted"/>
<feature type="transmembrane region" description="Helical" evidence="7">
    <location>
        <begin position="12"/>
        <end position="36"/>
    </location>
</feature>
<reference evidence="9 10" key="1">
    <citation type="journal article" date="2021" name="Int. J. Syst. Evol. Microbiol.">
        <title>Reticulibacter mediterranei gen. nov., sp. nov., within the new family Reticulibacteraceae fam. nov., and Ktedonospora formicarum gen. nov., sp. nov., Ktedonobacter robiniae sp. nov., Dictyobacter formicarum sp. nov. and Dictyobacter arantiisoli sp. nov., belonging to the class Ktedonobacteria.</title>
        <authorList>
            <person name="Yabe S."/>
            <person name="Zheng Y."/>
            <person name="Wang C.M."/>
            <person name="Sakai Y."/>
            <person name="Abe K."/>
            <person name="Yokota A."/>
            <person name="Donadio S."/>
            <person name="Cavaletti L."/>
            <person name="Monciardini P."/>
        </authorList>
    </citation>
    <scope>NUCLEOTIDE SEQUENCE [LARGE SCALE GENOMIC DNA]</scope>
    <source>
        <strain evidence="9 10">SOSP1-9</strain>
    </source>
</reference>
<keyword evidence="6 7" id="KW-0472">Membrane</keyword>
<feature type="transmembrane region" description="Helical" evidence="7">
    <location>
        <begin position="42"/>
        <end position="65"/>
    </location>
</feature>
<evidence type="ECO:0000256" key="7">
    <source>
        <dbReference type="SAM" id="Phobius"/>
    </source>
</evidence>
<dbReference type="InterPro" id="IPR020846">
    <property type="entry name" value="MFS_dom"/>
</dbReference>
<evidence type="ECO:0000256" key="2">
    <source>
        <dbReference type="ARBA" id="ARBA00022448"/>
    </source>
</evidence>
<dbReference type="PANTHER" id="PTHR43266:SF2">
    <property type="entry name" value="MAJOR FACILITATOR SUPERFAMILY (MFS) PROFILE DOMAIN-CONTAINING PROTEIN"/>
    <property type="match status" value="1"/>
</dbReference>
<dbReference type="RefSeq" id="WP_201364080.1">
    <property type="nucleotide sequence ID" value="NZ_BNJJ01000012.1"/>
</dbReference>
<feature type="domain" description="Major facilitator superfamily (MFS) profile" evidence="8">
    <location>
        <begin position="9"/>
        <end position="216"/>
    </location>
</feature>
<dbReference type="InterPro" id="IPR036259">
    <property type="entry name" value="MFS_trans_sf"/>
</dbReference>
<evidence type="ECO:0000256" key="1">
    <source>
        <dbReference type="ARBA" id="ARBA00004651"/>
    </source>
</evidence>
<accession>A0ABQ3VKL3</accession>
<dbReference type="EMBL" id="BNJJ01000012">
    <property type="protein sequence ID" value="GHO86452.1"/>
    <property type="molecule type" value="Genomic_DNA"/>
</dbReference>
<comment type="subcellular location">
    <subcellularLocation>
        <location evidence="1">Cell membrane</location>
        <topology evidence="1">Multi-pass membrane protein</topology>
    </subcellularLocation>
</comment>
<sequence>MYAVLRNRNYACLWFGGIISSLGDWVLRGALPFYVYARTNSALIAGLTFMATALPWVLLSSVAGVFVDHWNYKRTMIIADLARAVFILMLLLVVVVPQLFWLVYVVSFLEACITQFFNPASVALAPQIVSKDQLQVANSLGSMGASFSRLVGPLLGGMLLSLLGPASAFIADGLSYIGSVVMIALVLVPTTPTEESHQSSPRSEAMTKWMTYWHDC</sequence>
<dbReference type="Gene3D" id="1.20.1250.20">
    <property type="entry name" value="MFS general substrate transporter like domains"/>
    <property type="match status" value="1"/>
</dbReference>
<evidence type="ECO:0000313" key="10">
    <source>
        <dbReference type="Proteomes" id="UP000635565"/>
    </source>
</evidence>
<dbReference type="PROSITE" id="PS50850">
    <property type="entry name" value="MFS"/>
    <property type="match status" value="1"/>
</dbReference>
<keyword evidence="4 7" id="KW-0812">Transmembrane</keyword>
<keyword evidence="2" id="KW-0813">Transport</keyword>
<comment type="caution">
    <text evidence="9">The sequence shown here is derived from an EMBL/GenBank/DDBJ whole genome shotgun (WGS) entry which is preliminary data.</text>
</comment>
<dbReference type="PANTHER" id="PTHR43266">
    <property type="entry name" value="MACROLIDE-EFFLUX PROTEIN"/>
    <property type="match status" value="1"/>
</dbReference>
<dbReference type="CDD" id="cd06173">
    <property type="entry name" value="MFS_MefA_like"/>
    <property type="match status" value="1"/>
</dbReference>
<dbReference type="Proteomes" id="UP000635565">
    <property type="component" value="Unassembled WGS sequence"/>
</dbReference>
<organism evidence="9 10">
    <name type="scientific">Dictyobacter formicarum</name>
    <dbReference type="NCBI Taxonomy" id="2778368"/>
    <lineage>
        <taxon>Bacteria</taxon>
        <taxon>Bacillati</taxon>
        <taxon>Chloroflexota</taxon>
        <taxon>Ktedonobacteria</taxon>
        <taxon>Ktedonobacterales</taxon>
        <taxon>Dictyobacteraceae</taxon>
        <taxon>Dictyobacter</taxon>
    </lineage>
</organism>
<evidence type="ECO:0000259" key="8">
    <source>
        <dbReference type="PROSITE" id="PS50850"/>
    </source>
</evidence>
<dbReference type="SUPFAM" id="SSF103473">
    <property type="entry name" value="MFS general substrate transporter"/>
    <property type="match status" value="1"/>
</dbReference>
<name>A0ABQ3VKL3_9CHLR</name>
<evidence type="ECO:0000256" key="5">
    <source>
        <dbReference type="ARBA" id="ARBA00022989"/>
    </source>
</evidence>
<gene>
    <name evidence="9" type="ORF">KSZ_44580</name>
</gene>
<keyword evidence="10" id="KW-1185">Reference proteome</keyword>
<protein>
    <recommendedName>
        <fullName evidence="8">Major facilitator superfamily (MFS) profile domain-containing protein</fullName>
    </recommendedName>
</protein>
<evidence type="ECO:0000313" key="9">
    <source>
        <dbReference type="EMBL" id="GHO86452.1"/>
    </source>
</evidence>
<dbReference type="Pfam" id="PF05977">
    <property type="entry name" value="MFS_3"/>
    <property type="match status" value="1"/>
</dbReference>